<dbReference type="RefSeq" id="XP_013908003.1">
    <property type="nucleotide sequence ID" value="XM_014052528.1"/>
</dbReference>
<dbReference type="PANTHER" id="PTHR10824">
    <property type="entry name" value="ACYL-COENZYME A THIOESTERASE-RELATED"/>
    <property type="match status" value="1"/>
</dbReference>
<dbReference type="OrthoDB" id="6347013at2759"/>
<evidence type="ECO:0000256" key="3">
    <source>
        <dbReference type="PIRSR" id="PIRSR016521-1"/>
    </source>
</evidence>
<dbReference type="Gene3D" id="3.40.50.1820">
    <property type="entry name" value="alpha/beta hydrolase"/>
    <property type="match status" value="1"/>
</dbReference>
<dbReference type="InterPro" id="IPR029058">
    <property type="entry name" value="AB_hydrolase_fold"/>
</dbReference>
<dbReference type="FunFam" id="2.60.40.2240:FF:000001">
    <property type="entry name" value="acyl-coenzyme A thioesterase 4"/>
    <property type="match status" value="1"/>
</dbReference>
<dbReference type="Pfam" id="PF04775">
    <property type="entry name" value="Bile_Hydr_Trans"/>
    <property type="match status" value="1"/>
</dbReference>
<sequence length="484" mass="52884">MVRIQLLIFQNLHWILFKPLFGVESRKDFGVLPKVYFFLSGQLTQQALILKKFGAERYSQELAAMVHLSVTPEVSLADLPVKIYASGLAPSQLVTLHASLTDEKGMKFVARAFYQANQNGEVDVAQASALGGNYTGVWPMGLFYTLKAEKMFHRLLKRDVTGSPFYVQISLFDSTVIVPLPMHEPLATCTVERWYAAPGVERISIKCGRVRGALFLPPGPGPFPGLIDLFGGAGGLIEFRAGLLASKGFAVLALAFFAYDDLPQTLEVIDLEYFEEASRLLLKNPKVRGPGLGVIGLSKGAEIALAMSTFLKEVVASVSINGPTRMTGTSLHFHDVRIPETSYPSEKVVINEMGLASTFYCLGHPLDQAPEVSAIPVEKAQGHILFVVGEADQSLNSKVFAEAAMARAKKHGNNNCSLLSYPGAGHLIEPPGSPVCYAYPLRFSLIPIQWGGEMKPHAKAQEHSWNEILNFFKLHLGPLQNSSL</sequence>
<feature type="domain" description="Acyl-CoA thioester hydrolase/bile acid-CoA amino acid N-acetyltransferase" evidence="4">
    <location>
        <begin position="78"/>
        <end position="206"/>
    </location>
</feature>
<protein>
    <submittedName>
        <fullName evidence="7">Bile acid-CoA:amino acid N-acyltransferase isoform X1</fullName>
    </submittedName>
</protein>
<reference evidence="7" key="1">
    <citation type="submission" date="2025-08" db="UniProtKB">
        <authorList>
            <consortium name="RefSeq"/>
        </authorList>
    </citation>
    <scope>IDENTIFICATION</scope>
    <source>
        <tissue evidence="7">Skeletal muscle</tissue>
    </source>
</reference>
<accession>A0A6I9X9S4</accession>
<dbReference type="InterPro" id="IPR014940">
    <property type="entry name" value="BAAT_C"/>
</dbReference>
<dbReference type="InterPro" id="IPR016662">
    <property type="entry name" value="Acyl-CoA_thioEstase_long-chain"/>
</dbReference>
<dbReference type="KEGG" id="tsr:106538123"/>
<evidence type="ECO:0000256" key="2">
    <source>
        <dbReference type="ARBA" id="ARBA00022832"/>
    </source>
</evidence>
<keyword evidence="6" id="KW-1185">Reference proteome</keyword>
<proteinExistence type="inferred from homology"/>
<evidence type="ECO:0000256" key="1">
    <source>
        <dbReference type="ARBA" id="ARBA00006538"/>
    </source>
</evidence>
<dbReference type="Gene3D" id="2.60.40.2240">
    <property type="entry name" value="Acyl-CoA thioester hydrolase/BAAT N-terminal domain"/>
    <property type="match status" value="1"/>
</dbReference>
<comment type="similarity">
    <text evidence="1">Belongs to the C/M/P thioester hydrolase family.</text>
</comment>
<dbReference type="GeneID" id="106538123"/>
<dbReference type="AlphaFoldDB" id="A0A6I9X9S4"/>
<dbReference type="SUPFAM" id="SSF53474">
    <property type="entry name" value="alpha/beta-Hydrolases"/>
    <property type="match status" value="1"/>
</dbReference>
<dbReference type="CTD" id="570"/>
<feature type="domain" description="BAAT/Acyl-CoA thioester hydrolase C-terminal" evidence="5">
    <location>
        <begin position="269"/>
        <end position="477"/>
    </location>
</feature>
<dbReference type="GO" id="GO:0006637">
    <property type="term" value="P:acyl-CoA metabolic process"/>
    <property type="evidence" value="ECO:0007669"/>
    <property type="project" value="InterPro"/>
</dbReference>
<dbReference type="GO" id="GO:0047617">
    <property type="term" value="F:fatty acyl-CoA hydrolase activity"/>
    <property type="evidence" value="ECO:0007669"/>
    <property type="project" value="TreeGrafter"/>
</dbReference>
<keyword evidence="2" id="KW-0443">Lipid metabolism</keyword>
<dbReference type="GO" id="GO:0005777">
    <property type="term" value="C:peroxisome"/>
    <property type="evidence" value="ECO:0007669"/>
    <property type="project" value="TreeGrafter"/>
</dbReference>
<evidence type="ECO:0000259" key="4">
    <source>
        <dbReference type="Pfam" id="PF04775"/>
    </source>
</evidence>
<feature type="active site" description="Charge relay system" evidence="3">
    <location>
        <position position="426"/>
    </location>
</feature>
<name>A0A6I9X9S4_9SAUR</name>
<dbReference type="PIRSF" id="PIRSF016521">
    <property type="entry name" value="Acyl-CoA_hydro"/>
    <property type="match status" value="1"/>
</dbReference>
<dbReference type="PANTHER" id="PTHR10824:SF18">
    <property type="entry name" value="BILE ACID-COA:AMINO ACID N-ACYLTRANSFERASE"/>
    <property type="match status" value="1"/>
</dbReference>
<organism evidence="6 7">
    <name type="scientific">Thamnophis sirtalis</name>
    <dbReference type="NCBI Taxonomy" id="35019"/>
    <lineage>
        <taxon>Eukaryota</taxon>
        <taxon>Metazoa</taxon>
        <taxon>Chordata</taxon>
        <taxon>Craniata</taxon>
        <taxon>Vertebrata</taxon>
        <taxon>Euteleostomi</taxon>
        <taxon>Lepidosauria</taxon>
        <taxon>Squamata</taxon>
        <taxon>Bifurcata</taxon>
        <taxon>Unidentata</taxon>
        <taxon>Episquamata</taxon>
        <taxon>Toxicofera</taxon>
        <taxon>Serpentes</taxon>
        <taxon>Colubroidea</taxon>
        <taxon>Colubridae</taxon>
        <taxon>Natricinae</taxon>
        <taxon>Thamnophis</taxon>
    </lineage>
</organism>
<dbReference type="Pfam" id="PF08840">
    <property type="entry name" value="BAAT_C"/>
    <property type="match status" value="1"/>
</dbReference>
<feature type="active site" description="Charge relay system" evidence="3">
    <location>
        <position position="392"/>
    </location>
</feature>
<dbReference type="GO" id="GO:0006631">
    <property type="term" value="P:fatty acid metabolic process"/>
    <property type="evidence" value="ECO:0007669"/>
    <property type="project" value="UniProtKB-KW"/>
</dbReference>
<evidence type="ECO:0000313" key="6">
    <source>
        <dbReference type="Proteomes" id="UP000504617"/>
    </source>
</evidence>
<dbReference type="Proteomes" id="UP000504617">
    <property type="component" value="Unplaced"/>
</dbReference>
<evidence type="ECO:0000259" key="5">
    <source>
        <dbReference type="Pfam" id="PF08840"/>
    </source>
</evidence>
<dbReference type="FunFam" id="3.40.50.1820:FF:000024">
    <property type="entry name" value="acyl-coenzyme A thioesterase 4"/>
    <property type="match status" value="1"/>
</dbReference>
<feature type="active site" description="Charge relay system" evidence="3">
    <location>
        <position position="298"/>
    </location>
</feature>
<keyword evidence="2" id="KW-0276">Fatty acid metabolism</keyword>
<gene>
    <name evidence="7" type="primary">BAAT</name>
</gene>
<dbReference type="InterPro" id="IPR006862">
    <property type="entry name" value="Thio_Ohase/aa_AcTrfase"/>
</dbReference>
<evidence type="ECO:0000313" key="7">
    <source>
        <dbReference type="RefSeq" id="XP_013908003.1"/>
    </source>
</evidence>
<dbReference type="InterPro" id="IPR042490">
    <property type="entry name" value="Thio_Ohase/BAAT_N"/>
</dbReference>